<evidence type="ECO:0000313" key="7">
    <source>
        <dbReference type="Proteomes" id="UP000245812"/>
    </source>
</evidence>
<keyword evidence="1 5" id="KW-0732">Signal</keyword>
<evidence type="ECO:0000256" key="1">
    <source>
        <dbReference type="ARBA" id="ARBA00022729"/>
    </source>
</evidence>
<accession>A0A316IJY9</accession>
<dbReference type="CDD" id="cd04513">
    <property type="entry name" value="Glycosylasparaginase"/>
    <property type="match status" value="1"/>
</dbReference>
<dbReference type="PANTHER" id="PTHR10188:SF6">
    <property type="entry name" value="N(4)-(BETA-N-ACETYLGLUCOSAMINYL)-L-ASPARAGINASE"/>
    <property type="match status" value="1"/>
</dbReference>
<comment type="caution">
    <text evidence="6">The sequence shown here is derived from an EMBL/GenBank/DDBJ whole genome shotgun (WGS) entry which is preliminary data.</text>
</comment>
<dbReference type="RefSeq" id="WP_109721872.1">
    <property type="nucleotide sequence ID" value="NZ_MSZV01000046.1"/>
</dbReference>
<dbReference type="Gene3D" id="3.60.20.30">
    <property type="entry name" value="(Glycosyl)asparaginase"/>
    <property type="match status" value="1"/>
</dbReference>
<dbReference type="OrthoDB" id="9780217at2"/>
<protein>
    <submittedName>
        <fullName evidence="6">Asparaginase</fullName>
    </submittedName>
</protein>
<reference evidence="6 7" key="1">
    <citation type="submission" date="2018-05" db="EMBL/GenBank/DDBJ databases">
        <title>Genomic Encyclopedia of Type Strains, Phase IV (KMG-IV): sequencing the most valuable type-strain genomes for metagenomic binning, comparative biology and taxonomic classification.</title>
        <authorList>
            <person name="Goeker M."/>
        </authorList>
    </citation>
    <scope>NUCLEOTIDE SEQUENCE [LARGE SCALE GENOMIC DNA]</scope>
    <source>
        <strain evidence="6 7">DSM 14263</strain>
    </source>
</reference>
<feature type="site" description="Cleavage; by autolysis" evidence="4">
    <location>
        <begin position="200"/>
        <end position="201"/>
    </location>
</feature>
<dbReference type="FunFam" id="3.60.20.30:FF:000005">
    <property type="entry name" value="N(4)-(Beta-N-acetylglucosaminyl)-L-asparaginase"/>
    <property type="match status" value="1"/>
</dbReference>
<dbReference type="InterPro" id="IPR000246">
    <property type="entry name" value="Peptidase_T2"/>
</dbReference>
<sequence>MPSRRDFLKTSMLAAGALAVPRLAPAAAARAQGALPAAGGARVVSTWDFGVAANRAAWALLSQGGKALDAVEAGVQVPEADLANHSVGKGGYPDRDGRVTLDASIMDGDGRCGAVACLERIAHPVKVARRVMEATPHVLLVGDGALQFAREQGFPEENLLTPEAEQAWREWLKTAKYKPVANSENLDYRRSLPGGKDNHDTIGMLALDAHGHLAGACTTSGMAWKLHGRVGDSPIIGAGLYVDGEVGGATSTGVGEEVIRNAGSFLVVELMRQGRSPQEACEEAVRRIVKKRPDGAKELQVGFLALRRDGAVGAHAIQQGFTYAVCDALRQDRLLASPSVYATSFS</sequence>
<dbReference type="InterPro" id="IPR006311">
    <property type="entry name" value="TAT_signal"/>
</dbReference>
<dbReference type="PANTHER" id="PTHR10188">
    <property type="entry name" value="L-ASPARAGINASE"/>
    <property type="match status" value="1"/>
</dbReference>
<gene>
    <name evidence="6" type="ORF">C7456_101160</name>
</gene>
<dbReference type="InterPro" id="IPR029055">
    <property type="entry name" value="Ntn_hydrolases_N"/>
</dbReference>
<feature type="binding site" evidence="3">
    <location>
        <begin position="229"/>
        <end position="232"/>
    </location>
    <ligand>
        <name>substrate</name>
    </ligand>
</feature>
<dbReference type="EMBL" id="QGHC01000001">
    <property type="protein sequence ID" value="PWK92824.1"/>
    <property type="molecule type" value="Genomic_DNA"/>
</dbReference>
<dbReference type="SUPFAM" id="SSF56235">
    <property type="entry name" value="N-terminal nucleophile aminohydrolases (Ntn hydrolases)"/>
    <property type="match status" value="1"/>
</dbReference>
<keyword evidence="7" id="KW-1185">Reference proteome</keyword>
<evidence type="ECO:0000256" key="2">
    <source>
        <dbReference type="PIRSR" id="PIRSR600246-1"/>
    </source>
</evidence>
<dbReference type="Pfam" id="PF01112">
    <property type="entry name" value="Asparaginase_2"/>
    <property type="match status" value="1"/>
</dbReference>
<dbReference type="AlphaFoldDB" id="A0A316IJY9"/>
<evidence type="ECO:0000256" key="3">
    <source>
        <dbReference type="PIRSR" id="PIRSR600246-2"/>
    </source>
</evidence>
<dbReference type="GO" id="GO:0005737">
    <property type="term" value="C:cytoplasm"/>
    <property type="evidence" value="ECO:0007669"/>
    <property type="project" value="TreeGrafter"/>
</dbReference>
<feature type="binding site" evidence="3">
    <location>
        <begin position="252"/>
        <end position="255"/>
    </location>
    <ligand>
        <name>substrate</name>
    </ligand>
</feature>
<feature type="signal peptide" evidence="5">
    <location>
        <begin position="1"/>
        <end position="26"/>
    </location>
</feature>
<dbReference type="NCBIfam" id="TIGR01409">
    <property type="entry name" value="TAT_signal_seq"/>
    <property type="match status" value="1"/>
</dbReference>
<proteinExistence type="predicted"/>
<evidence type="ECO:0000313" key="6">
    <source>
        <dbReference type="EMBL" id="PWK92824.1"/>
    </source>
</evidence>
<dbReference type="GO" id="GO:0016811">
    <property type="term" value="F:hydrolase activity, acting on carbon-nitrogen (but not peptide) bonds, in linear amides"/>
    <property type="evidence" value="ECO:0007669"/>
    <property type="project" value="UniProtKB-ARBA"/>
</dbReference>
<feature type="active site" description="Nucleophile" evidence="2">
    <location>
        <position position="201"/>
    </location>
</feature>
<feature type="chain" id="PRO_5016329032" evidence="5">
    <location>
        <begin position="27"/>
        <end position="346"/>
    </location>
</feature>
<evidence type="ECO:0000256" key="5">
    <source>
        <dbReference type="SAM" id="SignalP"/>
    </source>
</evidence>
<organism evidence="6 7">
    <name type="scientific">Fulvimonas soli</name>
    <dbReference type="NCBI Taxonomy" id="155197"/>
    <lineage>
        <taxon>Bacteria</taxon>
        <taxon>Pseudomonadati</taxon>
        <taxon>Pseudomonadota</taxon>
        <taxon>Gammaproteobacteria</taxon>
        <taxon>Lysobacterales</taxon>
        <taxon>Rhodanobacteraceae</taxon>
        <taxon>Fulvimonas</taxon>
    </lineage>
</organism>
<evidence type="ECO:0000256" key="4">
    <source>
        <dbReference type="PIRSR" id="PIRSR600246-3"/>
    </source>
</evidence>
<dbReference type="PROSITE" id="PS51318">
    <property type="entry name" value="TAT"/>
    <property type="match status" value="1"/>
</dbReference>
<dbReference type="InterPro" id="IPR019546">
    <property type="entry name" value="TAT_signal_bac_arc"/>
</dbReference>
<dbReference type="Proteomes" id="UP000245812">
    <property type="component" value="Unassembled WGS sequence"/>
</dbReference>
<name>A0A316IJY9_9GAMM</name>